<sequence>MVFLAGEDEYAIDFRIDLTAREIEVVFDDIEEGVFAIRAADCLREGDAKLKLREGQPLPKE</sequence>
<name>X1TAS5_9ZZZZ</name>
<comment type="caution">
    <text evidence="1">The sequence shown here is derived from an EMBL/GenBank/DDBJ whole genome shotgun (WGS) entry which is preliminary data.</text>
</comment>
<proteinExistence type="predicted"/>
<accession>X1TAS5</accession>
<gene>
    <name evidence="1" type="ORF">S12H4_37814</name>
</gene>
<feature type="non-terminal residue" evidence="1">
    <location>
        <position position="61"/>
    </location>
</feature>
<reference evidence="1" key="1">
    <citation type="journal article" date="2014" name="Front. Microbiol.">
        <title>High frequency of phylogenetically diverse reductive dehalogenase-homologous genes in deep subseafloor sedimentary metagenomes.</title>
        <authorList>
            <person name="Kawai M."/>
            <person name="Futagami T."/>
            <person name="Toyoda A."/>
            <person name="Takaki Y."/>
            <person name="Nishi S."/>
            <person name="Hori S."/>
            <person name="Arai W."/>
            <person name="Tsubouchi T."/>
            <person name="Morono Y."/>
            <person name="Uchiyama I."/>
            <person name="Ito T."/>
            <person name="Fujiyama A."/>
            <person name="Inagaki F."/>
            <person name="Takami H."/>
        </authorList>
    </citation>
    <scope>NUCLEOTIDE SEQUENCE</scope>
    <source>
        <strain evidence="1">Expedition CK06-06</strain>
    </source>
</reference>
<protein>
    <submittedName>
        <fullName evidence="1">Uncharacterized protein</fullName>
    </submittedName>
</protein>
<dbReference type="EMBL" id="BARW01022704">
    <property type="protein sequence ID" value="GAI88456.1"/>
    <property type="molecule type" value="Genomic_DNA"/>
</dbReference>
<dbReference type="AlphaFoldDB" id="X1TAS5"/>
<evidence type="ECO:0000313" key="1">
    <source>
        <dbReference type="EMBL" id="GAI88456.1"/>
    </source>
</evidence>
<organism evidence="1">
    <name type="scientific">marine sediment metagenome</name>
    <dbReference type="NCBI Taxonomy" id="412755"/>
    <lineage>
        <taxon>unclassified sequences</taxon>
        <taxon>metagenomes</taxon>
        <taxon>ecological metagenomes</taxon>
    </lineage>
</organism>